<dbReference type="Gene3D" id="3.60.10.10">
    <property type="entry name" value="Endonuclease/exonuclease/phosphatase"/>
    <property type="match status" value="1"/>
</dbReference>
<feature type="compositionally biased region" description="Acidic residues" evidence="1">
    <location>
        <begin position="2352"/>
        <end position="2378"/>
    </location>
</feature>
<feature type="region of interest" description="Disordered" evidence="1">
    <location>
        <begin position="1599"/>
        <end position="1635"/>
    </location>
</feature>
<feature type="region of interest" description="Disordered" evidence="1">
    <location>
        <begin position="1"/>
        <end position="76"/>
    </location>
</feature>
<dbReference type="CDD" id="cd09276">
    <property type="entry name" value="Rnase_HI_RT_non_LTR"/>
    <property type="match status" value="1"/>
</dbReference>
<feature type="compositionally biased region" description="Polar residues" evidence="1">
    <location>
        <begin position="1954"/>
        <end position="1966"/>
    </location>
</feature>
<dbReference type="PROSITE" id="PS50878">
    <property type="entry name" value="RT_POL"/>
    <property type="match status" value="1"/>
</dbReference>
<feature type="region of interest" description="Disordered" evidence="1">
    <location>
        <begin position="2139"/>
        <end position="2397"/>
    </location>
</feature>
<dbReference type="SUPFAM" id="SSF56219">
    <property type="entry name" value="DNase I-like"/>
    <property type="match status" value="1"/>
</dbReference>
<feature type="region of interest" description="Disordered" evidence="1">
    <location>
        <begin position="180"/>
        <end position="209"/>
    </location>
</feature>
<gene>
    <name evidence="5" type="ORF">JKIAZH3_G3488</name>
</gene>
<comment type="caution">
    <text evidence="5">The sequence shown here is derived from an EMBL/GenBank/DDBJ whole genome shotgun (WGS) entry which is preliminary data.</text>
</comment>
<evidence type="ECO:0000313" key="5">
    <source>
        <dbReference type="EMBL" id="CAD6911007.1"/>
    </source>
</evidence>
<feature type="region of interest" description="Disordered" evidence="1">
    <location>
        <begin position="1722"/>
        <end position="1743"/>
    </location>
</feature>
<dbReference type="SUPFAM" id="SSF53098">
    <property type="entry name" value="Ribonuclease H-like"/>
    <property type="match status" value="1"/>
</dbReference>
<dbReference type="Proteomes" id="UP000836402">
    <property type="component" value="Unassembled WGS sequence"/>
</dbReference>
<feature type="compositionally biased region" description="Polar residues" evidence="1">
    <location>
        <begin position="32"/>
        <end position="57"/>
    </location>
</feature>
<dbReference type="Pfam" id="PF00075">
    <property type="entry name" value="RNase_H"/>
    <property type="match status" value="1"/>
</dbReference>
<feature type="region of interest" description="Disordered" evidence="1">
    <location>
        <begin position="2451"/>
        <end position="2481"/>
    </location>
</feature>
<feature type="compositionally biased region" description="Basic and acidic residues" evidence="1">
    <location>
        <begin position="2196"/>
        <end position="2211"/>
    </location>
</feature>
<evidence type="ECO:0000313" key="6">
    <source>
        <dbReference type="Proteomes" id="UP000836402"/>
    </source>
</evidence>
<feature type="compositionally biased region" description="Low complexity" evidence="1">
    <location>
        <begin position="2283"/>
        <end position="2302"/>
    </location>
</feature>
<dbReference type="SUPFAM" id="SSF56672">
    <property type="entry name" value="DNA/RNA polymerases"/>
    <property type="match status" value="1"/>
</dbReference>
<dbReference type="CDD" id="cd01650">
    <property type="entry name" value="RT_nLTR_like"/>
    <property type="match status" value="1"/>
</dbReference>
<feature type="compositionally biased region" description="Low complexity" evidence="1">
    <location>
        <begin position="1"/>
        <end position="18"/>
    </location>
</feature>
<dbReference type="InterPro" id="IPR000477">
    <property type="entry name" value="RT_dom"/>
</dbReference>
<evidence type="ECO:0000256" key="1">
    <source>
        <dbReference type="SAM" id="MobiDB-lite"/>
    </source>
</evidence>
<feature type="compositionally biased region" description="Basic and acidic residues" evidence="1">
    <location>
        <begin position="2326"/>
        <end position="2340"/>
    </location>
</feature>
<dbReference type="InterPro" id="IPR036397">
    <property type="entry name" value="RNaseH_sf"/>
</dbReference>
<dbReference type="InterPro" id="IPR002156">
    <property type="entry name" value="RNaseH_domain"/>
</dbReference>
<evidence type="ECO:0000259" key="3">
    <source>
        <dbReference type="PROSITE" id="PS50878"/>
    </source>
</evidence>
<organism evidence="5 6">
    <name type="scientific">Tilletia caries</name>
    <name type="common">wheat bunt fungus</name>
    <dbReference type="NCBI Taxonomy" id="13290"/>
    <lineage>
        <taxon>Eukaryota</taxon>
        <taxon>Fungi</taxon>
        <taxon>Dikarya</taxon>
        <taxon>Basidiomycota</taxon>
        <taxon>Ustilaginomycotina</taxon>
        <taxon>Exobasidiomycetes</taxon>
        <taxon>Tilletiales</taxon>
        <taxon>Tilletiaceae</taxon>
        <taxon>Tilletia</taxon>
    </lineage>
</organism>
<sequence length="2481" mass="269701">MSASSPSPSQRGPSGSPGNTPSDGNPFGPSAGGNTSPRAARTRANSLPSSPLGPTQGFNGGRRERESESPDPNSLFDPMELQKIFEMMLKTADSALPTQDRAWRPLNKKALLLIKAGAEQGLQLIAEARERDPSLLLQVRPQEQEAAQSGPDLKTLATETASMRDEIKALREAVLAARPPAWTGAPPPTLLQRMGSPPATSTRAPPAHPEARIPKVRQRTRVVLNTQALPEDHTAKASTQKTLLDKVSGPVQAVIGKKPLSVDILLSGDIALNLASQDEVEALWKANDSWISSAFPNLDTVPRLRRPDFSPTCSLVLHGVPFSSGDGEELRKELKERKDVDITNSRWLTSEAARKKSGRNHGSVIITFGSAAERSSCLKRGLMGCENRMLSVEDYRPKQRLQQCSNCQQYAHVKRNCRKQPRCRLCAGKHATAEHPPCDACTATPSNNEHTGCSHQSLNLTVLQYNCHNEPEVVAALLNHPKVLDIDILCLQEPYTYFASPVQHPSWTVYGRSGPIDPEACGEFPRERECPARPRVLTYINKKVRIANANLVGVQHPDLLSVELLLDADDESGIERVVISNIYNPVRSADTIPPLLHSINQLQPEHHILVGDFNAHHPLWQTNVMGISRFAEAWATATQAMHLELVTPPDTPTFLYGQARTRSSTIDLCFSTGDLRDRVSACAHRHGLDTGSDHIPVTTTFDLRPVRAESSGRYNMRRCDHARFVEEAKAAWDGSKASLPLLTSPEGVEQWAEALQRCITTALEKSTPLSRPSHRSQAWFDEECNHLRTIMNRARRLWQQRRNDASRTYYVYMRNLHKATLRGKKKQHRRAAFASADAQSLWKLAAVGKKAGGVGIVSALRRADGTLASSPAEKEVVLRDGFWNLSGAAGSGPFSDNDVDTDFTVSSSGDSAPWVPFTEEQVRARLARSTKDTAPGPDRVTWEALKVLVNNWSLFLPLLTQLFNACIRLGTHPSIWKVSTTIVLRKPNKADYAAAKAYRPIALLNTTGKLLESLVAGRILARAEHSALIPAEHFGGRPHRSTEDALLAIQQFIRDAHQSKRHVVMLTADVSGAYNGVRWKALKRDLIDAGWETELVEWVSSFMTDRKSSLRFADHTGQPFDLPDGLPQGSPVSQLLWLVYSAGLVSAADTDGKSLSIGWVDDWTLLLSDNNTERLRRRLQQRCDAAGIWAQSHHSTFDPDKTSLCVMPSKRRKDRPGTIRARLLGNNVRTEARVKVLGVTFQSDSRFDAHASITVRKATAAMGALMSWGCRTWGFSAENARTIYSAGVAPLLEYACSVWIPPDGFRGGQAYINKLKKVQRAAAVFITGAYRSTSTESLNFEASLLPVHLRIHQRQALTLARLRTVPATHPLAAAVDGACANPVAPGQRPLQLLARAYPAVAGAHLTRKVAPPTTEATSIPVVICASKEAAVRYHDALIASQGPRSSTLHAYTDGSGIDGRFGAAVAFMGSEEGGREDLELGLGTQSTVFRAEATAVLMALKHIPDSATAYIWTDSQAVALALKQPRQHDPDICSAQIQLRAREGRTTVVWIPGHQDLVGNERADAAAKRAAKLDCDEEKMELATARQLIKRRAMGRWQREWDRSSKGASHKRINRLRVGPASTSTSSAARPSYHPRLQVLKPPVFVRPTVLTANYGDDGYLAALHAAPDEGPALYIPPTPAHTRRRRLLQAAQIKSEQQEPILISDDEDDAGDYSVVKVNRSQRPGIGASTNRSRQQSRDGDIAKLKIIAKGKAKATNPPAEGDVVVISDDSGDEEVGTLNMAQTYAALLECIGGSTRSSNPTGLSGQSMALSLSSDSSSSSSSYQSATASTPPEERAQDPLSIAAAVDGNASAEPSTIVDAETSEAALERRRQGRAALPVPLRVPTAIHPSLPRTQPDHRPGGPDRNTSRHAARRQSILNPRPPQRPQTNQNNPRASLPSKPSYGSSLPPKPSNGSPNQRPSSTYNNNNNNRPVANPLLHPRSFVPAKSRWKGFTPCPQCNMLLSTTITMTQLHAHRASMPHRLALALQGNPEEILAASARRVQRIRTEADVKRARVRSLLVSLGRPAGMGGNNAEEGVDQQLLALTRQSNRGFSLLETFGWEAGSGIGWKEWRRQRRIKKLARQEKKLVVLKKKGKVEGEKSGGGGGGGDTTADTAAEEAAAGGDEHPGVPGAIAGPSSISKSSQQKRKHSKNKSADRRQQVARLDRLRAGGKSADSAIALSDSDDDGGGRGDPDGSPMLALQRGFMDFQFDSDSDSDDSSATSPTNTDPLKRRTSSHANRAAMAEVSSASRESSGSDSGTDVEWVGVETKRKKGESVHAWLLRKYDTTQRAKQVDAGKKRKRGQGAGADGEDVEESELEDEDDDEDEGADADEEMDPRNGNGANGSEGPIPAVGRLNRLEPLAVSIHMQHALDRSGVGASSAYRTPLGRLATLGGQVDILRERGNGKSVVGVNSMPRGRPQPFPFVRRKPASNNCRRA</sequence>
<feature type="compositionally biased region" description="Low complexity" evidence="1">
    <location>
        <begin position="1805"/>
        <end position="1831"/>
    </location>
</feature>
<dbReference type="Pfam" id="PF00078">
    <property type="entry name" value="RVT_1"/>
    <property type="match status" value="1"/>
</dbReference>
<dbReference type="PROSITE" id="PS50174">
    <property type="entry name" value="G_PATCH"/>
    <property type="match status" value="1"/>
</dbReference>
<feature type="compositionally biased region" description="Basic residues" evidence="1">
    <location>
        <begin position="2469"/>
        <end position="2481"/>
    </location>
</feature>
<keyword evidence="6" id="KW-1185">Reference proteome</keyword>
<dbReference type="EMBL" id="CAJHJG010001285">
    <property type="protein sequence ID" value="CAD6911007.1"/>
    <property type="molecule type" value="Genomic_DNA"/>
</dbReference>
<protein>
    <recommendedName>
        <fullName evidence="7">RNase H type-1 domain-containing protein</fullName>
    </recommendedName>
</protein>
<feature type="region of interest" description="Disordered" evidence="1">
    <location>
        <begin position="1865"/>
        <end position="1981"/>
    </location>
</feature>
<name>A0ABN7IQR4_9BASI</name>
<dbReference type="InterPro" id="IPR005135">
    <property type="entry name" value="Endo/exonuclease/phosphatase"/>
</dbReference>
<dbReference type="InterPro" id="IPR043502">
    <property type="entry name" value="DNA/RNA_pol_sf"/>
</dbReference>
<dbReference type="InterPro" id="IPR036691">
    <property type="entry name" value="Endo/exonu/phosph_ase_sf"/>
</dbReference>
<feature type="region of interest" description="Disordered" evidence="1">
    <location>
        <begin position="1799"/>
        <end position="1838"/>
    </location>
</feature>
<dbReference type="InterPro" id="IPR012337">
    <property type="entry name" value="RNaseH-like_sf"/>
</dbReference>
<dbReference type="PANTHER" id="PTHR33481:SF1">
    <property type="entry name" value="ENDONUCLEASE_EXONUCLEASE_PHOSPHATASE DOMAIN-CONTAINING PROTEIN-RELATED"/>
    <property type="match status" value="1"/>
</dbReference>
<feature type="domain" description="G-patch" evidence="2">
    <location>
        <begin position="2090"/>
        <end position="2110"/>
    </location>
</feature>
<evidence type="ECO:0008006" key="7">
    <source>
        <dbReference type="Google" id="ProtNLM"/>
    </source>
</evidence>
<reference evidence="5" key="1">
    <citation type="submission" date="2020-10" db="EMBL/GenBank/DDBJ databases">
        <authorList>
            <person name="Sedaghatjoo S."/>
        </authorList>
    </citation>
    <scope>NUCLEOTIDE SEQUENCE</scope>
    <source>
        <strain evidence="5">AZH3</strain>
    </source>
</reference>
<accession>A0ABN7IQR4</accession>
<proteinExistence type="predicted"/>
<feature type="domain" description="Reverse transcriptase" evidence="3">
    <location>
        <begin position="965"/>
        <end position="1241"/>
    </location>
</feature>
<dbReference type="PROSITE" id="PS50879">
    <property type="entry name" value="RNASE_H_1"/>
    <property type="match status" value="1"/>
</dbReference>
<dbReference type="Pfam" id="PF14529">
    <property type="entry name" value="Exo_endo_phos_2"/>
    <property type="match status" value="1"/>
</dbReference>
<feature type="domain" description="RNase H type-1" evidence="4">
    <location>
        <begin position="1444"/>
        <end position="1572"/>
    </location>
</feature>
<evidence type="ECO:0000259" key="4">
    <source>
        <dbReference type="PROSITE" id="PS50879"/>
    </source>
</evidence>
<dbReference type="Gene3D" id="3.30.420.10">
    <property type="entry name" value="Ribonuclease H-like superfamily/Ribonuclease H"/>
    <property type="match status" value="1"/>
</dbReference>
<dbReference type="InterPro" id="IPR000467">
    <property type="entry name" value="G_patch_dom"/>
</dbReference>
<evidence type="ECO:0000259" key="2">
    <source>
        <dbReference type="PROSITE" id="PS50174"/>
    </source>
</evidence>
<feature type="compositionally biased region" description="Low complexity" evidence="1">
    <location>
        <begin position="196"/>
        <end position="205"/>
    </location>
</feature>
<feature type="compositionally biased region" description="Low complexity" evidence="1">
    <location>
        <begin position="2153"/>
        <end position="2165"/>
    </location>
</feature>
<dbReference type="PANTHER" id="PTHR33481">
    <property type="entry name" value="REVERSE TRANSCRIPTASE"/>
    <property type="match status" value="1"/>
</dbReference>